<dbReference type="InterPro" id="IPR010067">
    <property type="entry name" value="ABC_SsuA_sub-bd"/>
</dbReference>
<protein>
    <submittedName>
        <fullName evidence="7">Aliphatic sulfonate ABC transporter substrate-binding protein</fullName>
    </submittedName>
</protein>
<keyword evidence="3" id="KW-0813">Transport</keyword>
<feature type="domain" description="Solute-binding protein family 3/N-terminal" evidence="6">
    <location>
        <begin position="27"/>
        <end position="244"/>
    </location>
</feature>
<dbReference type="Pfam" id="PF09084">
    <property type="entry name" value="NMT1"/>
    <property type="match status" value="1"/>
</dbReference>
<evidence type="ECO:0000256" key="5">
    <source>
        <dbReference type="SAM" id="SignalP"/>
    </source>
</evidence>
<dbReference type="SUPFAM" id="SSF53850">
    <property type="entry name" value="Periplasmic binding protein-like II"/>
    <property type="match status" value="1"/>
</dbReference>
<evidence type="ECO:0000256" key="3">
    <source>
        <dbReference type="ARBA" id="ARBA00022448"/>
    </source>
</evidence>
<dbReference type="EMBL" id="JAGSPK010000005">
    <property type="protein sequence ID" value="MBR7793846.1"/>
    <property type="molecule type" value="Genomic_DNA"/>
</dbReference>
<evidence type="ECO:0000259" key="6">
    <source>
        <dbReference type="SMART" id="SM00062"/>
    </source>
</evidence>
<organism evidence="7 8">
    <name type="scientific">Undibacterium rivi</name>
    <dbReference type="NCBI Taxonomy" id="2828729"/>
    <lineage>
        <taxon>Bacteria</taxon>
        <taxon>Pseudomonadati</taxon>
        <taxon>Pseudomonadota</taxon>
        <taxon>Betaproteobacteria</taxon>
        <taxon>Burkholderiales</taxon>
        <taxon>Oxalobacteraceae</taxon>
        <taxon>Undibacterium</taxon>
    </lineage>
</organism>
<dbReference type="InterPro" id="IPR001638">
    <property type="entry name" value="Solute-binding_3/MltF_N"/>
</dbReference>
<dbReference type="InterPro" id="IPR015168">
    <property type="entry name" value="SsuA/THI5"/>
</dbReference>
<evidence type="ECO:0000313" key="7">
    <source>
        <dbReference type="EMBL" id="MBR7793846.1"/>
    </source>
</evidence>
<dbReference type="PANTHER" id="PTHR30024:SF42">
    <property type="entry name" value="ALIPHATIC SULFONATES-BINDING PROTEIN-RELATED"/>
    <property type="match status" value="1"/>
</dbReference>
<reference evidence="7 8" key="1">
    <citation type="submission" date="2021-04" db="EMBL/GenBank/DDBJ databases">
        <title>novel species isolated from subtropical streams in China.</title>
        <authorList>
            <person name="Lu H."/>
        </authorList>
    </citation>
    <scope>NUCLEOTIDE SEQUENCE [LARGE SCALE GENOMIC DNA]</scope>
    <source>
        <strain evidence="7 8">FT147W</strain>
    </source>
</reference>
<accession>A0ABS5H4M7</accession>
<dbReference type="SMART" id="SM00062">
    <property type="entry name" value="PBPb"/>
    <property type="match status" value="1"/>
</dbReference>
<comment type="caution">
    <text evidence="7">The sequence shown here is derived from an EMBL/GenBank/DDBJ whole genome shotgun (WGS) entry which is preliminary data.</text>
</comment>
<dbReference type="NCBIfam" id="TIGR01728">
    <property type="entry name" value="SsuA_fam"/>
    <property type="match status" value="1"/>
</dbReference>
<evidence type="ECO:0000256" key="1">
    <source>
        <dbReference type="ARBA" id="ARBA00004418"/>
    </source>
</evidence>
<dbReference type="NCBIfam" id="NF008588">
    <property type="entry name" value="PRK11553.1"/>
    <property type="match status" value="1"/>
</dbReference>
<dbReference type="Gene3D" id="3.40.190.10">
    <property type="entry name" value="Periplasmic binding protein-like II"/>
    <property type="match status" value="2"/>
</dbReference>
<keyword evidence="4 5" id="KW-0732">Signal</keyword>
<feature type="signal peptide" evidence="5">
    <location>
        <begin position="1"/>
        <end position="23"/>
    </location>
</feature>
<sequence>MKKLVKLSLFLYSLLLAVNTAVADDKVIGIGFQKGSGLLSVLKAQGTLEKSLSAQQLKVKWIEFPAGPQLLEALHAGNVDFGLTGAPPPIFAQAAGVDLLYVGAEPASPSAEAIVVAKDSPLKTVAQLRGKKVAFQKGSSSNLLVLAALRKAGLSMQDIQPVYLTPADARAAFVSGSIDAWVIWDPYLAAVQHSLPVRVLADHQGLLPANSFYEASRHLVEKSPAALNIILNQLAQTGAWARANPQLLAGIIAPQLGLPPAVIEVWQARSRYGVVPVSADIAARQQEIADLFYQNKLIPKPVNIRQQVWLWNPK</sequence>
<dbReference type="RefSeq" id="WP_212679777.1">
    <property type="nucleotide sequence ID" value="NZ_JAGSPK010000005.1"/>
</dbReference>
<keyword evidence="8" id="KW-1185">Reference proteome</keyword>
<feature type="chain" id="PRO_5045559883" evidence="5">
    <location>
        <begin position="24"/>
        <end position="314"/>
    </location>
</feature>
<evidence type="ECO:0000313" key="8">
    <source>
        <dbReference type="Proteomes" id="UP000682982"/>
    </source>
</evidence>
<evidence type="ECO:0000256" key="2">
    <source>
        <dbReference type="ARBA" id="ARBA00010742"/>
    </source>
</evidence>
<gene>
    <name evidence="7" type="ORF">KDM87_14715</name>
</gene>
<name>A0ABS5H4M7_9BURK</name>
<dbReference type="Proteomes" id="UP000682982">
    <property type="component" value="Unassembled WGS sequence"/>
</dbReference>
<dbReference type="PANTHER" id="PTHR30024">
    <property type="entry name" value="ALIPHATIC SULFONATES-BINDING PROTEIN-RELATED"/>
    <property type="match status" value="1"/>
</dbReference>
<proteinExistence type="inferred from homology"/>
<comment type="similarity">
    <text evidence="2">Belongs to the bacterial solute-binding protein SsuA/TauA family.</text>
</comment>
<evidence type="ECO:0000256" key="4">
    <source>
        <dbReference type="ARBA" id="ARBA00022729"/>
    </source>
</evidence>
<comment type="subcellular location">
    <subcellularLocation>
        <location evidence="1">Periplasm</location>
    </subcellularLocation>
</comment>